<keyword evidence="2" id="KW-1185">Reference proteome</keyword>
<dbReference type="KEGG" id="mpul:BLA55_03210"/>
<dbReference type="GO" id="GO:0003700">
    <property type="term" value="F:DNA-binding transcription factor activity"/>
    <property type="evidence" value="ECO:0007669"/>
    <property type="project" value="TreeGrafter"/>
</dbReference>
<dbReference type="EMBL" id="CP017813">
    <property type="protein sequence ID" value="APJ38644.1"/>
    <property type="molecule type" value="Genomic_DNA"/>
</dbReference>
<evidence type="ECO:0000313" key="1">
    <source>
        <dbReference type="EMBL" id="APJ38644.1"/>
    </source>
</evidence>
<evidence type="ECO:0008006" key="3">
    <source>
        <dbReference type="Google" id="ProtNLM"/>
    </source>
</evidence>
<proteinExistence type="predicted"/>
<gene>
    <name evidence="1" type="ORF">BLA55_03210</name>
</gene>
<dbReference type="OrthoDB" id="213028at2"/>
<accession>A0A1L4FSS8</accession>
<dbReference type="Pfam" id="PF02082">
    <property type="entry name" value="Rrf2"/>
    <property type="match status" value="1"/>
</dbReference>
<dbReference type="GO" id="GO:0005829">
    <property type="term" value="C:cytosol"/>
    <property type="evidence" value="ECO:0007669"/>
    <property type="project" value="TreeGrafter"/>
</dbReference>
<dbReference type="Gene3D" id="1.10.10.10">
    <property type="entry name" value="Winged helix-like DNA-binding domain superfamily/Winged helix DNA-binding domain"/>
    <property type="match status" value="1"/>
</dbReference>
<dbReference type="AlphaFoldDB" id="A0A1L4FSS8"/>
<dbReference type="InterPro" id="IPR000944">
    <property type="entry name" value="Tscrpt_reg_Rrf2"/>
</dbReference>
<reference evidence="2" key="1">
    <citation type="submission" date="2016-10" db="EMBL/GenBank/DDBJ databases">
        <authorList>
            <person name="Beylefeld A."/>
            <person name="Abolnik C."/>
        </authorList>
    </citation>
    <scope>NUCLEOTIDE SEQUENCE [LARGE SCALE GENOMIC DNA]</scope>
    <source>
        <strain evidence="2">B359_6</strain>
    </source>
</reference>
<sequence length="145" mass="16610">MKNITYNKFCFSDFVISLHALTYLWHKKDYVSSSELAKNINANPVQVRKLMSIFVEKGIINKKDGRFGGYIFAQNDLNLNELVKTINFNFINVTWLSGGDSNCNISKNFADFTNELVEKLNETITKELSNISISSIEKQLIETKE</sequence>
<evidence type="ECO:0000313" key="2">
    <source>
        <dbReference type="Proteomes" id="UP000184322"/>
    </source>
</evidence>
<dbReference type="SUPFAM" id="SSF46785">
    <property type="entry name" value="Winged helix' DNA-binding domain"/>
    <property type="match status" value="1"/>
</dbReference>
<name>A0A1L4FSS8_9BACT</name>
<dbReference type="RefSeq" id="WP_073372648.1">
    <property type="nucleotide sequence ID" value="NZ_CP017813.1"/>
</dbReference>
<dbReference type="InterPro" id="IPR036388">
    <property type="entry name" value="WH-like_DNA-bd_sf"/>
</dbReference>
<dbReference type="STRING" id="48003.BLA55_03210"/>
<dbReference type="PANTHER" id="PTHR33221:SF15">
    <property type="entry name" value="HTH-TYPE TRANSCRIPTIONAL REGULATOR YWGB-RELATED"/>
    <property type="match status" value="1"/>
</dbReference>
<protein>
    <recommendedName>
        <fullName evidence="3">Transcriptional regulator</fullName>
    </recommendedName>
</protein>
<dbReference type="Proteomes" id="UP000184322">
    <property type="component" value="Chromosome"/>
</dbReference>
<organism evidence="1 2">
    <name type="scientific">Mycoplasmopsis pullorum</name>
    <dbReference type="NCBI Taxonomy" id="48003"/>
    <lineage>
        <taxon>Bacteria</taxon>
        <taxon>Bacillati</taxon>
        <taxon>Mycoplasmatota</taxon>
        <taxon>Mycoplasmoidales</taxon>
        <taxon>Metamycoplasmataceae</taxon>
        <taxon>Mycoplasmopsis</taxon>
    </lineage>
</organism>
<dbReference type="InterPro" id="IPR036390">
    <property type="entry name" value="WH_DNA-bd_sf"/>
</dbReference>
<dbReference type="PANTHER" id="PTHR33221">
    <property type="entry name" value="WINGED HELIX-TURN-HELIX TRANSCRIPTIONAL REGULATOR, RRF2 FAMILY"/>
    <property type="match status" value="1"/>
</dbReference>